<dbReference type="InterPro" id="IPR036272">
    <property type="entry name" value="Methuselah_N_sf"/>
</dbReference>
<dbReference type="CDD" id="cd15039">
    <property type="entry name" value="7tmB3_Methuselah-like"/>
    <property type="match status" value="1"/>
</dbReference>
<keyword evidence="14" id="KW-1185">Reference proteome</keyword>
<evidence type="ECO:0000256" key="8">
    <source>
        <dbReference type="ARBA" id="ARBA00023170"/>
    </source>
</evidence>
<protein>
    <recommendedName>
        <fullName evidence="12">G-protein coupled receptors family 2 profile 2 domain-containing protein</fullName>
    </recommendedName>
</protein>
<evidence type="ECO:0000256" key="1">
    <source>
        <dbReference type="ARBA" id="ARBA00004127"/>
    </source>
</evidence>
<evidence type="ECO:0000313" key="14">
    <source>
        <dbReference type="Proteomes" id="UP001549920"/>
    </source>
</evidence>
<feature type="transmembrane region" description="Helical" evidence="10">
    <location>
        <begin position="314"/>
        <end position="335"/>
    </location>
</feature>
<proteinExistence type="inferred from homology"/>
<dbReference type="Pfam" id="PF06652">
    <property type="entry name" value="Methuselah_N"/>
    <property type="match status" value="1"/>
</dbReference>
<feature type="transmembrane region" description="Helical" evidence="10">
    <location>
        <begin position="450"/>
        <end position="470"/>
    </location>
</feature>
<comment type="similarity">
    <text evidence="2">Belongs to the G-protein coupled receptor 2 family. Mth subfamily.</text>
</comment>
<dbReference type="Gene3D" id="2.170.180.11">
    <property type="entry name" value="Methuselah ectodomain, domain 2"/>
    <property type="match status" value="1"/>
</dbReference>
<evidence type="ECO:0000256" key="4">
    <source>
        <dbReference type="ARBA" id="ARBA00022729"/>
    </source>
</evidence>
<evidence type="ECO:0000256" key="10">
    <source>
        <dbReference type="SAM" id="Phobius"/>
    </source>
</evidence>
<dbReference type="PANTHER" id="PTHR47154">
    <property type="entry name" value="G-PROTEIN COUPLED RECEPTOR MTH-RELATED"/>
    <property type="match status" value="1"/>
</dbReference>
<feature type="domain" description="G-protein coupled receptors family 2 profile 2" evidence="12">
    <location>
        <begin position="201"/>
        <end position="467"/>
    </location>
</feature>
<feature type="transmembrane region" description="Helical" evidence="10">
    <location>
        <begin position="415"/>
        <end position="438"/>
    </location>
</feature>
<dbReference type="SUPFAM" id="SSF63877">
    <property type="entry name" value="Methuselah ectodomain"/>
    <property type="match status" value="1"/>
</dbReference>
<dbReference type="Gene3D" id="1.20.1070.10">
    <property type="entry name" value="Rhodopsin 7-helix transmembrane proteins"/>
    <property type="match status" value="1"/>
</dbReference>
<gene>
    <name evidence="13" type="ORF">ABMA27_016445</name>
</gene>
<keyword evidence="8" id="KW-0675">Receptor</keyword>
<dbReference type="EMBL" id="JBEUOH010000009">
    <property type="protein sequence ID" value="KAL0882948.1"/>
    <property type="molecule type" value="Genomic_DNA"/>
</dbReference>
<evidence type="ECO:0000256" key="9">
    <source>
        <dbReference type="ARBA" id="ARBA00023224"/>
    </source>
</evidence>
<feature type="chain" id="PRO_5045031760" description="G-protein coupled receptors family 2 profile 2 domain-containing protein" evidence="11">
    <location>
        <begin position="18"/>
        <end position="534"/>
    </location>
</feature>
<dbReference type="InterPro" id="IPR000832">
    <property type="entry name" value="GPCR_2_secretin-like"/>
</dbReference>
<keyword evidence="9" id="KW-0807">Transducer</keyword>
<dbReference type="PANTHER" id="PTHR47154:SF2">
    <property type="entry name" value="G-PROTEIN COUPLED RECEPTOR MTH-RELATED"/>
    <property type="match status" value="1"/>
</dbReference>
<reference evidence="13 14" key="1">
    <citation type="submission" date="2024-06" db="EMBL/GenBank/DDBJ databases">
        <title>A chromosome-level genome assembly of beet webworm, Loxostege sticticalis.</title>
        <authorList>
            <person name="Zhang Y."/>
        </authorList>
    </citation>
    <scope>NUCLEOTIDE SEQUENCE [LARGE SCALE GENOMIC DNA]</scope>
    <source>
        <strain evidence="13">AQ026</strain>
        <tissue evidence="13">Whole body</tissue>
    </source>
</reference>
<feature type="transmembrane region" description="Helical" evidence="10">
    <location>
        <begin position="363"/>
        <end position="385"/>
    </location>
</feature>
<dbReference type="InterPro" id="IPR017981">
    <property type="entry name" value="GPCR_2-like_7TM"/>
</dbReference>
<keyword evidence="3 10" id="KW-0812">Transmembrane</keyword>
<feature type="transmembrane region" description="Helical" evidence="10">
    <location>
        <begin position="238"/>
        <end position="258"/>
    </location>
</feature>
<dbReference type="EMBL" id="JBEUOH010000009">
    <property type="protein sequence ID" value="KAL0882951.1"/>
    <property type="molecule type" value="Genomic_DNA"/>
</dbReference>
<dbReference type="InterPro" id="IPR010596">
    <property type="entry name" value="Methuselah_N_dom"/>
</dbReference>
<keyword evidence="4 11" id="KW-0732">Signal</keyword>
<evidence type="ECO:0000256" key="11">
    <source>
        <dbReference type="SAM" id="SignalP"/>
    </source>
</evidence>
<comment type="subcellular location">
    <subcellularLocation>
        <location evidence="1">Endomembrane system</location>
        <topology evidence="1">Multi-pass membrane protein</topology>
    </subcellularLocation>
</comment>
<dbReference type="InterPro" id="IPR051384">
    <property type="entry name" value="Mth_GPCR"/>
</dbReference>
<evidence type="ECO:0000259" key="12">
    <source>
        <dbReference type="PROSITE" id="PS50261"/>
    </source>
</evidence>
<evidence type="ECO:0000256" key="3">
    <source>
        <dbReference type="ARBA" id="ARBA00022692"/>
    </source>
</evidence>
<feature type="transmembrane region" description="Helical" evidence="10">
    <location>
        <begin position="202"/>
        <end position="226"/>
    </location>
</feature>
<dbReference type="Pfam" id="PF00002">
    <property type="entry name" value="7tm_2"/>
    <property type="match status" value="1"/>
</dbReference>
<dbReference type="EMBL" id="JBEUOH010000009">
    <property type="protein sequence ID" value="KAL0882949.1"/>
    <property type="molecule type" value="Genomic_DNA"/>
</dbReference>
<evidence type="ECO:0000256" key="5">
    <source>
        <dbReference type="ARBA" id="ARBA00022989"/>
    </source>
</evidence>
<dbReference type="PROSITE" id="PS50261">
    <property type="entry name" value="G_PROTEIN_RECEP_F2_4"/>
    <property type="match status" value="1"/>
</dbReference>
<sequence length="534" mass="61191">MVYKLIALLALATQTISVQVCDRWNSVDISDGVATNGSSAVVKNGVKYTRNEYYYDEETGTLRGCQCKDKMCIRKCCPFGFGYEPKKKACVPVTDQFEPPVWNLYRRLVGVRAVDRFRFITQKHNCTDPEFRIRIGQVSSNYHLIQDGSLYVEMPNSIPPWSIRGPDNYCIDTFVLDDGYGVKTTQLDALVCFAENQEDHHYVLSSTCMLISCVFILATCAVYAWLPELRNLHGRVLMAYLLCLFVGFSFLTAMQILLVIDNISALMCIIMTIIIYFALLSAFFWLNVMCFDIWWTFSGKRGLSLEKLSTRGRFYAYALYAFSIPTALTILLTALEFSGLPPHPLLPLIRHQGCFIFGTSKLIYLYGPIVILCVANMIFFVLTALKITQIKQQTSVLKSKESSTHDQHRNDKQRLLLYVKLFAVMGINWILEVISAIYPQANSVWRITDAYNVLIGVIIFIIFVCKRKIFHLIKKRIKERYHQRDSSSGDMRHLDSIHRRRLERRGPRDSVETLRSTIYLGSDGSININRTSQL</sequence>
<keyword evidence="6" id="KW-0297">G-protein coupled receptor</keyword>
<feature type="transmembrane region" description="Helical" evidence="10">
    <location>
        <begin position="264"/>
        <end position="294"/>
    </location>
</feature>
<dbReference type="Proteomes" id="UP001549920">
    <property type="component" value="Unassembled WGS sequence"/>
</dbReference>
<evidence type="ECO:0000256" key="2">
    <source>
        <dbReference type="ARBA" id="ARBA00008979"/>
    </source>
</evidence>
<evidence type="ECO:0000256" key="6">
    <source>
        <dbReference type="ARBA" id="ARBA00023040"/>
    </source>
</evidence>
<name>A0ABR3I2B8_LOXSC</name>
<evidence type="ECO:0000256" key="7">
    <source>
        <dbReference type="ARBA" id="ARBA00023136"/>
    </source>
</evidence>
<organism evidence="13 14">
    <name type="scientific">Loxostege sticticalis</name>
    <name type="common">Beet webworm moth</name>
    <dbReference type="NCBI Taxonomy" id="481309"/>
    <lineage>
        <taxon>Eukaryota</taxon>
        <taxon>Metazoa</taxon>
        <taxon>Ecdysozoa</taxon>
        <taxon>Arthropoda</taxon>
        <taxon>Hexapoda</taxon>
        <taxon>Insecta</taxon>
        <taxon>Pterygota</taxon>
        <taxon>Neoptera</taxon>
        <taxon>Endopterygota</taxon>
        <taxon>Lepidoptera</taxon>
        <taxon>Glossata</taxon>
        <taxon>Ditrysia</taxon>
        <taxon>Pyraloidea</taxon>
        <taxon>Crambidae</taxon>
        <taxon>Pyraustinae</taxon>
        <taxon>Loxostege</taxon>
    </lineage>
</organism>
<keyword evidence="5 10" id="KW-1133">Transmembrane helix</keyword>
<feature type="signal peptide" evidence="11">
    <location>
        <begin position="1"/>
        <end position="17"/>
    </location>
</feature>
<accession>A0ABR3I2B8</accession>
<keyword evidence="7 10" id="KW-0472">Membrane</keyword>
<comment type="caution">
    <text evidence="13">The sequence shown here is derived from an EMBL/GenBank/DDBJ whole genome shotgun (WGS) entry which is preliminary data.</text>
</comment>
<evidence type="ECO:0000313" key="13">
    <source>
        <dbReference type="EMBL" id="KAL0882951.1"/>
    </source>
</evidence>
<dbReference type="InterPro" id="IPR023311">
    <property type="entry name" value="Methusela_ecto_dom_2"/>
</dbReference>